<evidence type="ECO:0000259" key="6">
    <source>
        <dbReference type="PROSITE" id="PS50026"/>
    </source>
</evidence>
<keyword evidence="4" id="KW-0472">Membrane</keyword>
<dbReference type="InterPro" id="IPR002859">
    <property type="entry name" value="PKD/REJ-like"/>
</dbReference>
<reference evidence="7 8" key="1">
    <citation type="journal article" date="2010" name="Cell">
        <title>The genome of Naegleria gruberi illuminates early eukaryotic versatility.</title>
        <authorList>
            <person name="Fritz-Laylin L.K."/>
            <person name="Prochnik S.E."/>
            <person name="Ginger M.L."/>
            <person name="Dacks J.B."/>
            <person name="Carpenter M.L."/>
            <person name="Field M.C."/>
            <person name="Kuo A."/>
            <person name="Paredez A."/>
            <person name="Chapman J."/>
            <person name="Pham J."/>
            <person name="Shu S."/>
            <person name="Neupane R."/>
            <person name="Cipriano M."/>
            <person name="Mancuso J."/>
            <person name="Tu H."/>
            <person name="Salamov A."/>
            <person name="Lindquist E."/>
            <person name="Shapiro H."/>
            <person name="Lucas S."/>
            <person name="Grigoriev I.V."/>
            <person name="Cande W.Z."/>
            <person name="Fulton C."/>
            <person name="Rokhsar D.S."/>
            <person name="Dawson S.C."/>
        </authorList>
    </citation>
    <scope>NUCLEOTIDE SEQUENCE [LARGE SCALE GENOMIC DNA]</scope>
    <source>
        <strain evidence="7 8">NEG-M</strain>
    </source>
</reference>
<dbReference type="EMBL" id="GG738888">
    <property type="protein sequence ID" value="EFC41042.1"/>
    <property type="molecule type" value="Genomic_DNA"/>
</dbReference>
<dbReference type="CDD" id="cd00055">
    <property type="entry name" value="EGF_Lam"/>
    <property type="match status" value="1"/>
</dbReference>
<dbReference type="Gene3D" id="2.10.25.140">
    <property type="match status" value="1"/>
</dbReference>
<dbReference type="PANTHER" id="PTHR14949">
    <property type="entry name" value="EGF-LIKE-DOMAIN, MULTIPLE 7, 8"/>
    <property type="match status" value="1"/>
</dbReference>
<dbReference type="PANTHER" id="PTHR14949:SF56">
    <property type="entry name" value="EGF-LIKE-DOMAIN, MULTIPLE 7"/>
    <property type="match status" value="1"/>
</dbReference>
<organism evidence="8">
    <name type="scientific">Naegleria gruberi</name>
    <name type="common">Amoeba</name>
    <dbReference type="NCBI Taxonomy" id="5762"/>
    <lineage>
        <taxon>Eukaryota</taxon>
        <taxon>Discoba</taxon>
        <taxon>Heterolobosea</taxon>
        <taxon>Tetramitia</taxon>
        <taxon>Eutetramitia</taxon>
        <taxon>Vahlkampfiidae</taxon>
        <taxon>Naegleria</taxon>
    </lineage>
</organism>
<dbReference type="Proteomes" id="UP000006671">
    <property type="component" value="Unassembled WGS sequence"/>
</dbReference>
<sequence length="1843" mass="204052">MANPLSDQHMLLRHCLLLCLIGSLMIISGNCLAIQPYSPKSKIIAGILPAGNISSSDTNIFPDSSLFMDGEAGILVFGNGWGTDSDATITDPLKVVISDDITSVEIDKSTGDIYIGEITCIRKIDAKTGRVSIYAGNCRVSSSFFDVALSNSLFEQIHSLQFCNGELYLTTKNRLQKIFNNNGQMWLTTLKFGSSMNWLECFNGSLIVDFKFNGLSGKPNIAYAAVDETKGDIYFADNKLCNIQKLSGGNFSTTIDCKKEVDIQTLPLSIYAADSSFDDTGLYIADRRSIKFLNYSTNALSFVGGYPEASTDICFSNIRSIHSTDKGIFIVLTLVFKTKSYGPIKLELFEDELYFLLPSWYTQRLGKITLNGLIFFFDIPQPTVDTFSMNDGKIYYSYGGSLYVYDLYTGSLTLSISNFNQEIFYIENEQMFYFDYENEGSYAIKEYSLDTKITRYWDNNFNFEKDTLLFSYVSTLDFYVIVEFNQVRKIVKEMNSCYGILSSDPSVCNGRGRCVETDTCQCFSDSKVKISGLSCEQLLCKSIYNGVEYFLDSNDPRVCSKNGKCTFNSTNPEGCSCKSGYFGESCEKFGCFSIPKNDANVCSGKGKCVDMDTCQCLDDSNGHYYGPSCSSCHPGYSGIHCTEKACSASTCVNGVCGGDNQCTCSGNFTGIICDNCIIDHYGSDCKVLCNEKSTCLGHGACDSTGTCVCYADREQGYWNGPNCDSCLKGYFGSECSTYFSSFNSSSTSNIIGQISKYFDGILFKLFGPSSYSMNSVMCSLLIHSHDLALLGSEPKCYWTDKETGNFKIEFDNDFIFDISQTKSIRLNTNVFSKSKEADFIGLSLILSEEMQLPISVIQTTKKLYSTSENVHISGANSFSGDKKGLEYYWDVSGNISSNLLQSIRLIRDPILKIDKGKLTSGFYTINLIVKSQVSKLVSSQSSENIEIQNVEFPSVVISGKKELVMLSTEKSVIIKKTTSLPSLLKDKEMKVEWQLVAGPTIKFEKDSYNNLLIPQFSTGKRVYSFKVSIYSVENPSLTSSDTVIINTEQPSLTLSLILTKNSNASQSCLQINFQDPENNTDEIEVWSWTCIDSETFGYCGDFIVEKMYQYAKDRSSIVVVAKEDFSNQLINPTFTLTITKGKRFVSSSITLKISHPPPIVNVIDISPKLKTKINDNDKISIEIKHPDQDPADSTLSVKTQWKIDGTIVSECETSKVSNEIQTISSTISSPYSNIKIVNKNQQSSIIVDSKELEYGMKHSIQLKVSFVNKNHDEIAASEVFNNFVKSQPPKKCPCKISPSTGISMKTDFSFSCDNCQNEDNTIEIKQGYIDRETGIKVSVPLSQDSTMKIPSIPSSLNDETVTLFIELIDTNTGESRLMKSIVTVRPDTVSSLSEIMEQVSNQTNLISAFVKDGDTSRSVSQTINTVISTTQLLQSLPSTSKDSSIISSIQSKLLDTLASSVQTAGKDSAPESSAITILAVNAMIKSENIMETPVIRKSITVLNNVIQLTIKSKVDIFSQSFKPLMNTIGTLSTQVSKMKLLRDQFEHYESIAIIAKDYVLSFVQVQSVSVDPAALQQEVANVKADKVYLTDFSSSIVTSPPTKERVISYQAYVKIPSIEFTEINEYAELTYCIVMKDHVPTIFTQIIEQDLNISSLIVVSPQSVSFSLSSPKLLTADLPNKIAVNVHINDEEFISSEDSLYSCIIIQPDLEYDTSMCTVFGRDSATNSITCNCNFESWKIENLIVIKDLKKSRSPPKSSKLQNNSSIIIIILSVVIPSGSLIIILSGVVALLCCVYCVKKRKPKINPYNESNGLHSHNIKQPSKIMDSSLISIHQSDSSMSLL</sequence>
<keyword evidence="2 3" id="KW-1015">Disulfide bond</keyword>
<dbReference type="KEGG" id="ngr:NAEGRDRAFT_71165"/>
<keyword evidence="8" id="KW-1185">Reference proteome</keyword>
<dbReference type="OrthoDB" id="9981301at2759"/>
<evidence type="ECO:0000313" key="7">
    <source>
        <dbReference type="EMBL" id="EFC41042.1"/>
    </source>
</evidence>
<evidence type="ECO:0000256" key="5">
    <source>
        <dbReference type="SAM" id="SignalP"/>
    </source>
</evidence>
<keyword evidence="4" id="KW-0812">Transmembrane</keyword>
<dbReference type="Pfam" id="PF02010">
    <property type="entry name" value="REJ"/>
    <property type="match status" value="1"/>
</dbReference>
<dbReference type="PROSITE" id="PS01186">
    <property type="entry name" value="EGF_2"/>
    <property type="match status" value="1"/>
</dbReference>
<dbReference type="RefSeq" id="XP_002673786.1">
    <property type="nucleotide sequence ID" value="XM_002673740.1"/>
</dbReference>
<feature type="signal peptide" evidence="5">
    <location>
        <begin position="1"/>
        <end position="33"/>
    </location>
</feature>
<dbReference type="OMA" id="DTNIMAT"/>
<dbReference type="PROSITE" id="PS50026">
    <property type="entry name" value="EGF_3"/>
    <property type="match status" value="1"/>
</dbReference>
<dbReference type="PROSITE" id="PS00022">
    <property type="entry name" value="EGF_1"/>
    <property type="match status" value="2"/>
</dbReference>
<dbReference type="SUPFAM" id="SSF63829">
    <property type="entry name" value="Calcium-dependent phosphotriesterase"/>
    <property type="match status" value="1"/>
</dbReference>
<dbReference type="Gene3D" id="2.10.25.10">
    <property type="entry name" value="Laminin"/>
    <property type="match status" value="2"/>
</dbReference>
<name>D2VQ49_NAEGR</name>
<dbReference type="InterPro" id="IPR050969">
    <property type="entry name" value="Dev_Signal_Modulators"/>
</dbReference>
<proteinExistence type="predicted"/>
<feature type="chain" id="PRO_5003038642" evidence="5">
    <location>
        <begin position="34"/>
        <end position="1843"/>
    </location>
</feature>
<dbReference type="VEuPathDB" id="AmoebaDB:NAEGRDRAFT_71165"/>
<evidence type="ECO:0000256" key="1">
    <source>
        <dbReference type="ARBA" id="ARBA00022729"/>
    </source>
</evidence>
<dbReference type="InterPro" id="IPR000742">
    <property type="entry name" value="EGF"/>
</dbReference>
<dbReference type="eggNOG" id="KOG1225">
    <property type="taxonomic scope" value="Eukaryota"/>
</dbReference>
<dbReference type="InParanoid" id="D2VQ49"/>
<keyword evidence="3" id="KW-0245">EGF-like domain</keyword>
<dbReference type="InterPro" id="IPR002049">
    <property type="entry name" value="LE_dom"/>
</dbReference>
<feature type="disulfide bond" evidence="3">
    <location>
        <begin position="577"/>
        <end position="586"/>
    </location>
</feature>
<protein>
    <submittedName>
        <fullName evidence="7">Predicted protein</fullName>
    </submittedName>
</protein>
<evidence type="ECO:0000256" key="3">
    <source>
        <dbReference type="PROSITE-ProRule" id="PRU00076"/>
    </source>
</evidence>
<dbReference type="SMART" id="SM00181">
    <property type="entry name" value="EGF"/>
    <property type="match status" value="5"/>
</dbReference>
<evidence type="ECO:0000313" key="8">
    <source>
        <dbReference type="Proteomes" id="UP000006671"/>
    </source>
</evidence>
<comment type="caution">
    <text evidence="3">Lacks conserved residue(s) required for the propagation of feature annotation.</text>
</comment>
<feature type="transmembrane region" description="Helical" evidence="4">
    <location>
        <begin position="1767"/>
        <end position="1798"/>
    </location>
</feature>
<feature type="domain" description="EGF-like" evidence="6">
    <location>
        <begin position="550"/>
        <end position="587"/>
    </location>
</feature>
<evidence type="ECO:0000256" key="2">
    <source>
        <dbReference type="ARBA" id="ARBA00023157"/>
    </source>
</evidence>
<dbReference type="GeneID" id="8855686"/>
<evidence type="ECO:0000256" key="4">
    <source>
        <dbReference type="SAM" id="Phobius"/>
    </source>
</evidence>
<keyword evidence="1 5" id="KW-0732">Signal</keyword>
<gene>
    <name evidence="7" type="ORF">NAEGRDRAFT_71165</name>
</gene>
<accession>D2VQ49</accession>
<keyword evidence="4" id="KW-1133">Transmembrane helix</keyword>